<feature type="transmembrane region" description="Helical" evidence="1">
    <location>
        <begin position="58"/>
        <end position="77"/>
    </location>
</feature>
<keyword evidence="3" id="KW-1185">Reference proteome</keyword>
<dbReference type="AlphaFoldDB" id="A0A6F8VB24"/>
<evidence type="ECO:0000256" key="1">
    <source>
        <dbReference type="SAM" id="Phobius"/>
    </source>
</evidence>
<dbReference type="KEGG" id="slac:SKTS_12370"/>
<proteinExistence type="predicted"/>
<dbReference type="Proteomes" id="UP000502260">
    <property type="component" value="Chromosome"/>
</dbReference>
<evidence type="ECO:0000313" key="2">
    <source>
        <dbReference type="EMBL" id="BCB26351.1"/>
    </source>
</evidence>
<keyword evidence="1" id="KW-1133">Transmembrane helix</keyword>
<name>A0A6F8VB24_9PROT</name>
<organism evidence="2 3">
    <name type="scientific">Sulfurimicrobium lacus</name>
    <dbReference type="NCBI Taxonomy" id="2715678"/>
    <lineage>
        <taxon>Bacteria</taxon>
        <taxon>Pseudomonadati</taxon>
        <taxon>Pseudomonadota</taxon>
        <taxon>Betaproteobacteria</taxon>
        <taxon>Nitrosomonadales</taxon>
        <taxon>Sulfuricellaceae</taxon>
        <taxon>Sulfurimicrobium</taxon>
    </lineage>
</organism>
<sequence>MLVLKILISVAVLLAAAEAAKRSPFWGAVIVSLPLTSMLAMAWLYWDTRDAARVSAFARDIFYLVPPSLLFFLPFLFESRSHWPFWLNFAVGAALAASGMLGMRFVLK</sequence>
<feature type="transmembrane region" description="Helical" evidence="1">
    <location>
        <begin position="29"/>
        <end position="46"/>
    </location>
</feature>
<feature type="transmembrane region" description="Helical" evidence="1">
    <location>
        <begin position="83"/>
        <end position="107"/>
    </location>
</feature>
<reference evidence="3" key="1">
    <citation type="submission" date="2020-03" db="EMBL/GenBank/DDBJ databases">
        <title>Complete genome sequence of sulfur-oxidizing bacterium skT11.</title>
        <authorList>
            <person name="Kanda M."/>
            <person name="Kojima H."/>
            <person name="Fukui M."/>
        </authorList>
    </citation>
    <scope>NUCLEOTIDE SEQUENCE [LARGE SCALE GENOMIC DNA]</scope>
    <source>
        <strain evidence="3">skT11</strain>
    </source>
</reference>
<dbReference type="EMBL" id="AP022853">
    <property type="protein sequence ID" value="BCB26351.1"/>
    <property type="molecule type" value="Genomic_DNA"/>
</dbReference>
<keyword evidence="1" id="KW-0472">Membrane</keyword>
<gene>
    <name evidence="2" type="ORF">SKTS_12370</name>
</gene>
<protein>
    <recommendedName>
        <fullName evidence="4">DUF3147 family protein</fullName>
    </recommendedName>
</protein>
<accession>A0A6F8VB24</accession>
<evidence type="ECO:0008006" key="4">
    <source>
        <dbReference type="Google" id="ProtNLM"/>
    </source>
</evidence>
<keyword evidence="1" id="KW-0812">Transmembrane</keyword>
<evidence type="ECO:0000313" key="3">
    <source>
        <dbReference type="Proteomes" id="UP000502260"/>
    </source>
</evidence>